<dbReference type="InterPro" id="IPR035965">
    <property type="entry name" value="PAS-like_dom_sf"/>
</dbReference>
<dbReference type="SUPFAM" id="SSF46689">
    <property type="entry name" value="Homeodomain-like"/>
    <property type="match status" value="1"/>
</dbReference>
<dbReference type="GO" id="GO:0006355">
    <property type="term" value="P:regulation of DNA-templated transcription"/>
    <property type="evidence" value="ECO:0007669"/>
    <property type="project" value="InterPro"/>
</dbReference>
<dbReference type="InterPro" id="IPR025944">
    <property type="entry name" value="Sigma_54_int_dom_CS"/>
</dbReference>
<feature type="domain" description="PAS" evidence="8">
    <location>
        <begin position="49"/>
        <end position="100"/>
    </location>
</feature>
<dbReference type="GO" id="GO:0005524">
    <property type="term" value="F:ATP binding"/>
    <property type="evidence" value="ECO:0007669"/>
    <property type="project" value="UniProtKB-KW"/>
</dbReference>
<dbReference type="FunFam" id="3.40.50.300:FF:000006">
    <property type="entry name" value="DNA-binding transcriptional regulator NtrC"/>
    <property type="match status" value="1"/>
</dbReference>
<keyword evidence="10" id="KW-1185">Reference proteome</keyword>
<gene>
    <name evidence="9" type="ORF">CCE28_06025</name>
</gene>
<dbReference type="OrthoDB" id="9803970at2"/>
<reference evidence="9 10" key="1">
    <citation type="submission" date="2017-06" db="EMBL/GenBank/DDBJ databases">
        <title>Draft genome sequence of anaerobic fermentative bacterium Anaeromicrobium sediminis DY2726D isolated from West Pacific Ocean sediments.</title>
        <authorList>
            <person name="Zeng X."/>
        </authorList>
    </citation>
    <scope>NUCLEOTIDE SEQUENCE [LARGE SCALE GENOMIC DNA]</scope>
    <source>
        <strain evidence="9 10">DY2726D</strain>
    </source>
</reference>
<keyword evidence="2" id="KW-0067">ATP-binding</keyword>
<dbReference type="EMBL" id="NIBG01000003">
    <property type="protein sequence ID" value="PAB60451.1"/>
    <property type="molecule type" value="Genomic_DNA"/>
</dbReference>
<dbReference type="Gene3D" id="3.30.450.20">
    <property type="entry name" value="PAS domain"/>
    <property type="match status" value="1"/>
</dbReference>
<dbReference type="Gene3D" id="1.10.10.60">
    <property type="entry name" value="Homeodomain-like"/>
    <property type="match status" value="1"/>
</dbReference>
<dbReference type="InterPro" id="IPR002078">
    <property type="entry name" value="Sigma_54_int"/>
</dbReference>
<dbReference type="Gene3D" id="1.10.8.60">
    <property type="match status" value="1"/>
</dbReference>
<dbReference type="InterPro" id="IPR025943">
    <property type="entry name" value="Sigma_54_int_dom_ATP-bd_2"/>
</dbReference>
<dbReference type="SMART" id="SM00382">
    <property type="entry name" value="AAA"/>
    <property type="match status" value="1"/>
</dbReference>
<dbReference type="InterPro" id="IPR013656">
    <property type="entry name" value="PAS_4"/>
</dbReference>
<proteinExistence type="predicted"/>
<name>A0A267MLI6_9FIRM</name>
<evidence type="ECO:0000259" key="7">
    <source>
        <dbReference type="PROSITE" id="PS50045"/>
    </source>
</evidence>
<evidence type="ECO:0000313" key="9">
    <source>
        <dbReference type="EMBL" id="PAB60451.1"/>
    </source>
</evidence>
<dbReference type="Pfam" id="PF25601">
    <property type="entry name" value="AAA_lid_14"/>
    <property type="match status" value="1"/>
</dbReference>
<evidence type="ECO:0000256" key="4">
    <source>
        <dbReference type="ARBA" id="ARBA00023125"/>
    </source>
</evidence>
<dbReference type="PROSITE" id="PS00676">
    <property type="entry name" value="SIGMA54_INTERACT_2"/>
    <property type="match status" value="1"/>
</dbReference>
<dbReference type="InterPro" id="IPR000014">
    <property type="entry name" value="PAS"/>
</dbReference>
<dbReference type="InterPro" id="IPR009057">
    <property type="entry name" value="Homeodomain-like_sf"/>
</dbReference>
<comment type="caution">
    <text evidence="9">The sequence shown here is derived from an EMBL/GenBank/DDBJ whole genome shotgun (WGS) entry which is preliminary data.</text>
</comment>
<dbReference type="PROSITE" id="PS50112">
    <property type="entry name" value="PAS"/>
    <property type="match status" value="1"/>
</dbReference>
<keyword evidence="1" id="KW-0547">Nucleotide-binding</keyword>
<feature type="coiled-coil region" evidence="6">
    <location>
        <begin position="157"/>
        <end position="191"/>
    </location>
</feature>
<evidence type="ECO:0000256" key="1">
    <source>
        <dbReference type="ARBA" id="ARBA00022741"/>
    </source>
</evidence>
<dbReference type="AlphaFoldDB" id="A0A267MLI6"/>
<dbReference type="PANTHER" id="PTHR32071:SF57">
    <property type="entry name" value="C4-DICARBOXYLATE TRANSPORT TRANSCRIPTIONAL REGULATORY PROTEIN DCTD"/>
    <property type="match status" value="1"/>
</dbReference>
<dbReference type="NCBIfam" id="TIGR00229">
    <property type="entry name" value="sensory_box"/>
    <property type="match status" value="1"/>
</dbReference>
<keyword evidence="6" id="KW-0175">Coiled coil</keyword>
<dbReference type="SMART" id="SM00091">
    <property type="entry name" value="PAS"/>
    <property type="match status" value="1"/>
</dbReference>
<feature type="domain" description="Sigma-54 factor interaction" evidence="7">
    <location>
        <begin position="191"/>
        <end position="420"/>
    </location>
</feature>
<dbReference type="InterPro" id="IPR025662">
    <property type="entry name" value="Sigma_54_int_dom_ATP-bd_1"/>
</dbReference>
<dbReference type="Pfam" id="PF00158">
    <property type="entry name" value="Sigma54_activat"/>
    <property type="match status" value="1"/>
</dbReference>
<dbReference type="PROSITE" id="PS50045">
    <property type="entry name" value="SIGMA54_INTERACT_4"/>
    <property type="match status" value="1"/>
</dbReference>
<evidence type="ECO:0000256" key="2">
    <source>
        <dbReference type="ARBA" id="ARBA00022840"/>
    </source>
</evidence>
<dbReference type="GO" id="GO:0003677">
    <property type="term" value="F:DNA binding"/>
    <property type="evidence" value="ECO:0007669"/>
    <property type="project" value="UniProtKB-KW"/>
</dbReference>
<dbReference type="PROSITE" id="PS00688">
    <property type="entry name" value="SIGMA54_INTERACT_3"/>
    <property type="match status" value="1"/>
</dbReference>
<evidence type="ECO:0000259" key="8">
    <source>
        <dbReference type="PROSITE" id="PS50112"/>
    </source>
</evidence>
<evidence type="ECO:0000313" key="10">
    <source>
        <dbReference type="Proteomes" id="UP000216024"/>
    </source>
</evidence>
<keyword evidence="3" id="KW-0805">Transcription regulation</keyword>
<protein>
    <recommendedName>
        <fullName evidence="11">Transcriptional regulatory protein TyrR</fullName>
    </recommendedName>
</protein>
<dbReference type="SUPFAM" id="SSF52540">
    <property type="entry name" value="P-loop containing nucleoside triphosphate hydrolases"/>
    <property type="match status" value="1"/>
</dbReference>
<dbReference type="Proteomes" id="UP000216024">
    <property type="component" value="Unassembled WGS sequence"/>
</dbReference>
<dbReference type="CDD" id="cd00130">
    <property type="entry name" value="PAS"/>
    <property type="match status" value="1"/>
</dbReference>
<dbReference type="PROSITE" id="PS00675">
    <property type="entry name" value="SIGMA54_INTERACT_1"/>
    <property type="match status" value="1"/>
</dbReference>
<dbReference type="InterPro" id="IPR058031">
    <property type="entry name" value="AAA_lid_NorR"/>
</dbReference>
<evidence type="ECO:0000256" key="3">
    <source>
        <dbReference type="ARBA" id="ARBA00023015"/>
    </source>
</evidence>
<dbReference type="PANTHER" id="PTHR32071">
    <property type="entry name" value="TRANSCRIPTIONAL REGULATORY PROTEIN"/>
    <property type="match status" value="1"/>
</dbReference>
<evidence type="ECO:0000256" key="5">
    <source>
        <dbReference type="ARBA" id="ARBA00023163"/>
    </source>
</evidence>
<accession>A0A267MLI6</accession>
<keyword evidence="4" id="KW-0238">DNA-binding</keyword>
<organism evidence="9 10">
    <name type="scientific">Anaeromicrobium sediminis</name>
    <dbReference type="NCBI Taxonomy" id="1478221"/>
    <lineage>
        <taxon>Bacteria</taxon>
        <taxon>Bacillati</taxon>
        <taxon>Bacillota</taxon>
        <taxon>Clostridia</taxon>
        <taxon>Peptostreptococcales</taxon>
        <taxon>Thermotaleaceae</taxon>
        <taxon>Anaeromicrobium</taxon>
    </lineage>
</organism>
<dbReference type="CDD" id="cd00009">
    <property type="entry name" value="AAA"/>
    <property type="match status" value="1"/>
</dbReference>
<dbReference type="Gene3D" id="3.40.50.300">
    <property type="entry name" value="P-loop containing nucleotide triphosphate hydrolases"/>
    <property type="match status" value="1"/>
</dbReference>
<dbReference type="SUPFAM" id="SSF55785">
    <property type="entry name" value="PYP-like sensor domain (PAS domain)"/>
    <property type="match status" value="1"/>
</dbReference>
<dbReference type="InterPro" id="IPR003593">
    <property type="entry name" value="AAA+_ATPase"/>
</dbReference>
<dbReference type="Pfam" id="PF08448">
    <property type="entry name" value="PAS_4"/>
    <property type="match status" value="1"/>
</dbReference>
<evidence type="ECO:0000256" key="6">
    <source>
        <dbReference type="SAM" id="Coils"/>
    </source>
</evidence>
<evidence type="ECO:0008006" key="11">
    <source>
        <dbReference type="Google" id="ProtNLM"/>
    </source>
</evidence>
<keyword evidence="5" id="KW-0804">Transcription</keyword>
<dbReference type="InterPro" id="IPR027417">
    <property type="entry name" value="P-loop_NTPase"/>
</dbReference>
<sequence>MGLIRVNKGSKVESEFFINMDKNNVEDVICVFKKIYEENKREIEYYKELESEFNTIIESSSDGIHVTDGEGTTLRFNRACERIEDISRKEMIGKNMRDMVKAGIYSKSVTVEVLESKRSVTLLQHVNGKEVMATGTPVFKDGRINRVVINSRDITELNKLKRELNDAYTMKEKAERELEFLRQRETSERNVVAESISMKRIIKLAESVAKVDSTVLIQGESGVGKGVISSFIHKNSNRRKGPFIKIDCSAIPENLLESELFGYEKGAFTGANNRGKIGLIELANKGTLFLDEIGEMPLGLQAKLLRFIQDREFIRVGGKNPISVDIRVIAATNRSLRKMIDEKNFRQDLYYRLNVIPISIPPLRERKEDIRPLINSALNKLNKKYNFTKRFNVDTLEMLVKYTWPGNVRELENITERLIVTTSFEEIMPEDLPSTIGESVQNKRCFNMDNIKSYKDSMDKFERSLLMEIKKKSNSTIEMAEILKIDPSTVRRKLKKHHIKIDFE</sequence>